<proteinExistence type="inferred from homology"/>
<comment type="caution">
    <text evidence="11">The sequence shown here is derived from an EMBL/GenBank/DDBJ whole genome shotgun (WGS) entry which is preliminary data.</text>
</comment>
<dbReference type="Gene3D" id="2.40.50.100">
    <property type="match status" value="1"/>
</dbReference>
<dbReference type="InterPro" id="IPR018261">
    <property type="entry name" value="Ribosomal_bL27_CS"/>
</dbReference>
<protein>
    <recommendedName>
        <fullName evidence="8">Large ribosomal subunit protein bL27c</fullName>
    </recommendedName>
    <alternativeName>
        <fullName evidence="9">50S ribosomal protein L27, chloroplastic</fullName>
    </alternativeName>
    <alternativeName>
        <fullName evidence="10">CL27</fullName>
    </alternativeName>
</protein>
<comment type="subcellular location">
    <subcellularLocation>
        <location evidence="1">Plastid</location>
        <location evidence="1">Chloroplast</location>
    </subcellularLocation>
</comment>
<dbReference type="OrthoDB" id="1867012at2759"/>
<dbReference type="OMA" id="TTFHPGN"/>
<dbReference type="GO" id="GO:0005840">
    <property type="term" value="C:ribosome"/>
    <property type="evidence" value="ECO:0007669"/>
    <property type="project" value="UniProtKB-KW"/>
</dbReference>
<dbReference type="InterPro" id="IPR001684">
    <property type="entry name" value="Ribosomal_bL27"/>
</dbReference>
<keyword evidence="3" id="KW-0150">Chloroplast</keyword>
<evidence type="ECO:0000256" key="10">
    <source>
        <dbReference type="ARBA" id="ARBA00082771"/>
    </source>
</evidence>
<keyword evidence="7" id="KW-0687">Ribonucleoprotein</keyword>
<accession>A0A8T2V6R3</accession>
<evidence type="ECO:0000256" key="4">
    <source>
        <dbReference type="ARBA" id="ARBA00022640"/>
    </source>
</evidence>
<dbReference type="EMBL" id="CM035407">
    <property type="protein sequence ID" value="KAH7444127.1"/>
    <property type="molecule type" value="Genomic_DNA"/>
</dbReference>
<dbReference type="PANTHER" id="PTHR15893">
    <property type="entry name" value="RIBOSOMAL PROTEIN L27"/>
    <property type="match status" value="1"/>
</dbReference>
<dbReference type="GO" id="GO:0009507">
    <property type="term" value="C:chloroplast"/>
    <property type="evidence" value="ECO:0007669"/>
    <property type="project" value="UniProtKB-SubCell"/>
</dbReference>
<dbReference type="AlphaFoldDB" id="A0A8T2V6R3"/>
<dbReference type="GO" id="GO:0003735">
    <property type="term" value="F:structural constituent of ribosome"/>
    <property type="evidence" value="ECO:0007669"/>
    <property type="project" value="InterPro"/>
</dbReference>
<evidence type="ECO:0000256" key="3">
    <source>
        <dbReference type="ARBA" id="ARBA00022528"/>
    </source>
</evidence>
<dbReference type="GO" id="GO:1990904">
    <property type="term" value="C:ribonucleoprotein complex"/>
    <property type="evidence" value="ECO:0007669"/>
    <property type="project" value="UniProtKB-KW"/>
</dbReference>
<evidence type="ECO:0000256" key="7">
    <source>
        <dbReference type="ARBA" id="ARBA00023274"/>
    </source>
</evidence>
<keyword evidence="12" id="KW-1185">Reference proteome</keyword>
<reference evidence="11" key="1">
    <citation type="submission" date="2021-08" db="EMBL/GenBank/DDBJ databases">
        <title>WGS assembly of Ceratopteris richardii.</title>
        <authorList>
            <person name="Marchant D.B."/>
            <person name="Chen G."/>
            <person name="Jenkins J."/>
            <person name="Shu S."/>
            <person name="Leebens-Mack J."/>
            <person name="Grimwood J."/>
            <person name="Schmutz J."/>
            <person name="Soltis P."/>
            <person name="Soltis D."/>
            <person name="Chen Z.-H."/>
        </authorList>
    </citation>
    <scope>NUCLEOTIDE SEQUENCE</scope>
    <source>
        <strain evidence="11">Whitten #5841</strain>
        <tissue evidence="11">Leaf</tissue>
    </source>
</reference>
<evidence type="ECO:0000256" key="1">
    <source>
        <dbReference type="ARBA" id="ARBA00004229"/>
    </source>
</evidence>
<dbReference type="NCBIfam" id="TIGR00062">
    <property type="entry name" value="L27"/>
    <property type="match status" value="1"/>
</dbReference>
<evidence type="ECO:0000256" key="5">
    <source>
        <dbReference type="ARBA" id="ARBA00022946"/>
    </source>
</evidence>
<dbReference type="PRINTS" id="PR00063">
    <property type="entry name" value="RIBOSOMALL27"/>
</dbReference>
<dbReference type="PROSITE" id="PS00831">
    <property type="entry name" value="RIBOSOMAL_L27"/>
    <property type="match status" value="1"/>
</dbReference>
<dbReference type="FunFam" id="2.40.50.100:FF:000051">
    <property type="entry name" value="50S ribosomal protein L27"/>
    <property type="match status" value="1"/>
</dbReference>
<dbReference type="Proteomes" id="UP000825935">
    <property type="component" value="Chromosome 2"/>
</dbReference>
<evidence type="ECO:0000313" key="12">
    <source>
        <dbReference type="Proteomes" id="UP000825935"/>
    </source>
</evidence>
<evidence type="ECO:0000256" key="6">
    <source>
        <dbReference type="ARBA" id="ARBA00022980"/>
    </source>
</evidence>
<dbReference type="Pfam" id="PF01016">
    <property type="entry name" value="Ribosomal_L27"/>
    <property type="match status" value="1"/>
</dbReference>
<evidence type="ECO:0000256" key="9">
    <source>
        <dbReference type="ARBA" id="ARBA00035428"/>
    </source>
</evidence>
<name>A0A8T2V6R3_CERRI</name>
<dbReference type="HAMAP" id="MF_00539">
    <property type="entry name" value="Ribosomal_bL27"/>
    <property type="match status" value="1"/>
</dbReference>
<evidence type="ECO:0000256" key="8">
    <source>
        <dbReference type="ARBA" id="ARBA00035268"/>
    </source>
</evidence>
<keyword evidence="6" id="KW-0689">Ribosomal protein</keyword>
<keyword evidence="5" id="KW-0809">Transit peptide</keyword>
<organism evidence="11 12">
    <name type="scientific">Ceratopteris richardii</name>
    <name type="common">Triangle waterfern</name>
    <dbReference type="NCBI Taxonomy" id="49495"/>
    <lineage>
        <taxon>Eukaryota</taxon>
        <taxon>Viridiplantae</taxon>
        <taxon>Streptophyta</taxon>
        <taxon>Embryophyta</taxon>
        <taxon>Tracheophyta</taxon>
        <taxon>Polypodiopsida</taxon>
        <taxon>Polypodiidae</taxon>
        <taxon>Polypodiales</taxon>
        <taxon>Pteridineae</taxon>
        <taxon>Pteridaceae</taxon>
        <taxon>Parkerioideae</taxon>
        <taxon>Ceratopteris</taxon>
    </lineage>
</organism>
<dbReference type="SUPFAM" id="SSF110324">
    <property type="entry name" value="Ribosomal L27 protein-like"/>
    <property type="match status" value="1"/>
</dbReference>
<dbReference type="GO" id="GO:0006412">
    <property type="term" value="P:translation"/>
    <property type="evidence" value="ECO:0007669"/>
    <property type="project" value="InterPro"/>
</dbReference>
<evidence type="ECO:0000313" key="11">
    <source>
        <dbReference type="EMBL" id="KAH7444127.1"/>
    </source>
</evidence>
<dbReference type="PANTHER" id="PTHR15893:SF0">
    <property type="entry name" value="LARGE RIBOSOMAL SUBUNIT PROTEIN BL27M"/>
    <property type="match status" value="1"/>
</dbReference>
<keyword evidence="4" id="KW-0934">Plastid</keyword>
<sequence>MATLSASPAASGSKMAGTIADMGRLSLSSHASLRGTSHSLRPLIAPSENRRILSEPLTIEAAHKKGSGSTKNGRDSVGKRLGVKIYGDQLAKAGSIIVRQRGTTFHPGNNVGLGRDYTLFSLIEGVVKFEKYGPDRKKVSVYPKVEQPENPDSRKVRRRNMFRLKRAQVKAYKEGREPPKSLEELEQPALALASVDDFQETGEKAIC</sequence>
<evidence type="ECO:0000256" key="2">
    <source>
        <dbReference type="ARBA" id="ARBA00010797"/>
    </source>
</evidence>
<comment type="similarity">
    <text evidence="2">Belongs to the bacterial ribosomal protein bL27 family.</text>
</comment>
<gene>
    <name evidence="11" type="ORF">KP509_02G065700</name>
</gene>